<keyword evidence="2 4" id="KW-0853">WD repeat</keyword>
<dbReference type="InterPro" id="IPR051246">
    <property type="entry name" value="WDR48"/>
</dbReference>
<evidence type="ECO:0000256" key="1">
    <source>
        <dbReference type="ARBA" id="ARBA00006917"/>
    </source>
</evidence>
<dbReference type="Pfam" id="PF11816">
    <property type="entry name" value="DUF3337"/>
    <property type="match status" value="1"/>
</dbReference>
<feature type="compositionally biased region" description="Basic residues" evidence="5">
    <location>
        <begin position="1286"/>
        <end position="1301"/>
    </location>
</feature>
<evidence type="ECO:0000256" key="4">
    <source>
        <dbReference type="PROSITE-ProRule" id="PRU00221"/>
    </source>
</evidence>
<dbReference type="PROSITE" id="PS00678">
    <property type="entry name" value="WD_REPEATS_1"/>
    <property type="match status" value="1"/>
</dbReference>
<dbReference type="Pfam" id="PF00400">
    <property type="entry name" value="WD40"/>
    <property type="match status" value="3"/>
</dbReference>
<feature type="compositionally biased region" description="Polar residues" evidence="5">
    <location>
        <begin position="1312"/>
        <end position="1322"/>
    </location>
</feature>
<feature type="compositionally biased region" description="Low complexity" evidence="5">
    <location>
        <begin position="460"/>
        <end position="477"/>
    </location>
</feature>
<dbReference type="Proteomes" id="UP000324748">
    <property type="component" value="Unassembled WGS sequence"/>
</dbReference>
<feature type="repeat" description="WD" evidence="4">
    <location>
        <begin position="175"/>
        <end position="207"/>
    </location>
</feature>
<dbReference type="EMBL" id="VDEP01000388">
    <property type="protein sequence ID" value="KAA1090340.1"/>
    <property type="molecule type" value="Genomic_DNA"/>
</dbReference>
<feature type="compositionally biased region" description="Polar residues" evidence="5">
    <location>
        <begin position="71"/>
        <end position="85"/>
    </location>
</feature>
<feature type="region of interest" description="Disordered" evidence="5">
    <location>
        <begin position="58"/>
        <end position="96"/>
    </location>
</feature>
<dbReference type="OrthoDB" id="2421129at2759"/>
<feature type="compositionally biased region" description="Polar residues" evidence="5">
    <location>
        <begin position="1"/>
        <end position="20"/>
    </location>
</feature>
<feature type="repeat" description="WD" evidence="4">
    <location>
        <begin position="220"/>
        <end position="252"/>
    </location>
</feature>
<feature type="compositionally biased region" description="Low complexity" evidence="5">
    <location>
        <begin position="1265"/>
        <end position="1285"/>
    </location>
</feature>
<dbReference type="Gene3D" id="2.130.10.10">
    <property type="entry name" value="YVTN repeat-like/Quinoprotein amine dehydrogenase"/>
    <property type="match status" value="2"/>
</dbReference>
<evidence type="ECO:0000313" key="7">
    <source>
        <dbReference type="EMBL" id="KAA1090340.1"/>
    </source>
</evidence>
<feature type="region of interest" description="Disordered" evidence="5">
    <location>
        <begin position="457"/>
        <end position="565"/>
    </location>
</feature>
<evidence type="ECO:0000256" key="5">
    <source>
        <dbReference type="SAM" id="MobiDB-lite"/>
    </source>
</evidence>
<feature type="compositionally biased region" description="Low complexity" evidence="5">
    <location>
        <begin position="1014"/>
        <end position="1030"/>
    </location>
</feature>
<dbReference type="InterPro" id="IPR019775">
    <property type="entry name" value="WD40_repeat_CS"/>
</dbReference>
<dbReference type="InterPro" id="IPR021772">
    <property type="entry name" value="WDR48/Bun107"/>
</dbReference>
<dbReference type="InterPro" id="IPR001680">
    <property type="entry name" value="WD40_rpt"/>
</dbReference>
<keyword evidence="3" id="KW-0677">Repeat</keyword>
<proteinExistence type="inferred from homology"/>
<dbReference type="InterPro" id="IPR036322">
    <property type="entry name" value="WD40_repeat_dom_sf"/>
</dbReference>
<evidence type="ECO:0000313" key="9">
    <source>
        <dbReference type="Proteomes" id="UP000325313"/>
    </source>
</evidence>
<dbReference type="PANTHER" id="PTHR19862">
    <property type="entry name" value="WD REPEAT-CONTAINING PROTEIN 48"/>
    <property type="match status" value="1"/>
</dbReference>
<feature type="compositionally biased region" description="Basic and acidic residues" evidence="5">
    <location>
        <begin position="1302"/>
        <end position="1311"/>
    </location>
</feature>
<dbReference type="PROSITE" id="PS50082">
    <property type="entry name" value="WD_REPEATS_2"/>
    <property type="match status" value="3"/>
</dbReference>
<feature type="region of interest" description="Disordered" evidence="5">
    <location>
        <begin position="965"/>
        <end position="1080"/>
    </location>
</feature>
<dbReference type="PROSITE" id="PS50294">
    <property type="entry name" value="WD_REPEATS_REGION"/>
    <property type="match status" value="3"/>
</dbReference>
<feature type="region of interest" description="Disordered" evidence="5">
    <location>
        <begin position="1"/>
        <end position="25"/>
    </location>
</feature>
<dbReference type="PANTHER" id="PTHR19862:SF14">
    <property type="entry name" value="WD REPEAT-CONTAINING PROTEIN 48"/>
    <property type="match status" value="1"/>
</dbReference>
<sequence>MSTAIPTPTVSQSNQANDQPPNELKKRRVTYIIPLRAPAINDRLSLPKINKNSKNPSAFHHSPLILPKNPIESSPTGATTTTKPISQPADHQHPTHSLGINSLLIDLTTPIKHHDHPNGILYSAGKDGLIAAWELNLPTRSTATSKKPSGHHPRFQVDQPKLANHLPPTTFRQCIQSHTDWINDIILCNHNQTLISASSDRTVKAWSPHSPQNALCPTTIGTHDDYVKCLAHSPSSAWVASAGLDRRILLWDTVESRPNPLVRFSENTVGTSIYSLAATPTGQLLAAGSPAQAIGLYDPRLCSQVARLVGHTANVRSILLSDDGSRLLSASSDATVKMWDVRIQRCLHTFSHHSTSVWALHSQHPRLQLFHSGDRAGWLCKVDLEGSEDFREGECVVLGQAGRHDQENPDPFNSSKANQAITKIVALDNAFVWTATGSSTIERWRDIPTRAQRRQLLAGSTHHPSSLDPSHSPPTSHMSDSHPQSQSKVSPAPSTDHLPPLPLRSPQSVSFNLELSPSTLITTTHPPSSSSSLSPDLPRSSPASIIQQSPNRPSDTRLPSQVQPNELDGVPLEALVPLFSQFDHLLHNPEYLDPESTTIHSPDLAVSDSGIHRGLNYYTHSTSSSSSLRSPSYPGLEPIKILSPLTLEPKVDNLHTPTLINPHPHTPITATSAWRLYTTRDSAAEAIPLRDSADDLILGCSGLIKSELLNDCRHAITIDTIGRIALWDIIGCTCRGIFDPDELERELDHASSVGSSGSSANFAPSELLKLVKERIEGQASIGNWCTVETQTGLLTVHLDESRCFDGEVYADEAGLSEEVLGQMKEDHRLSLGKWALRNLFEGFVNHQAQLRLRSKSPATDSTPPTSAIQARGEVELDEQKTSEQKSIVFPSHHFPGKPFVPRTPGMTIALATPALTPAILPDLKAIIVSNGTPKNNPQGWDSVSHSSDYFSLPRLVEADEEQLGKGALTPGGLDSNTDASSSYSSSLNPPPSRRASPAPASNDGLSRDDKAPLTDSPAASWTSTTTSSSAVQPNSANIFSRFRSLGRGQKRRSSQDPTAPPVISNPIPYREDGDRAEQEGQRQLLMEKIKAQQAQMVQGILSQPFEPCGILDAPKLTLPPETTILISEQEPGSGTWEVSYRGLVATTGLDSEILMDVLPGWLLNFLLGNRVSTREGSSAVKVTFVLQPEGGSEAAGLPELPNGNARLTASRVLRMKKVAAYVSQKLESSPPKIDAHHPPSSSPSSSSSKPKSEVATQHKNHKSNSKSVGSAVSASSSTTTTSNTHPHPHHPHHHHRHHKGEARHSHSKNDELTPTSSPSTHPQYPFPIDENQIVLSCNGQILPRPLTLGVVRQWIWAKPGDVIIHYRRDKLGSPS</sequence>
<dbReference type="InterPro" id="IPR015943">
    <property type="entry name" value="WD40/YVTN_repeat-like_dom_sf"/>
</dbReference>
<accession>A0A5B0MTH6</accession>
<dbReference type="SMART" id="SM00320">
    <property type="entry name" value="WD40"/>
    <property type="match status" value="6"/>
</dbReference>
<comment type="similarity">
    <text evidence="1">Belongs to the WD repeat WDR48 family.</text>
</comment>
<feature type="compositionally biased region" description="Basic and acidic residues" evidence="5">
    <location>
        <begin position="1069"/>
        <end position="1080"/>
    </location>
</feature>
<feature type="compositionally biased region" description="Low complexity" evidence="5">
    <location>
        <begin position="515"/>
        <end position="544"/>
    </location>
</feature>
<evidence type="ECO:0000313" key="6">
    <source>
        <dbReference type="EMBL" id="KAA1080285.1"/>
    </source>
</evidence>
<dbReference type="EMBL" id="VSWC01000131">
    <property type="protein sequence ID" value="KAA1080285.1"/>
    <property type="molecule type" value="Genomic_DNA"/>
</dbReference>
<dbReference type="CDD" id="cd00200">
    <property type="entry name" value="WD40"/>
    <property type="match status" value="1"/>
</dbReference>
<reference evidence="8 9" key="1">
    <citation type="submission" date="2019-05" db="EMBL/GenBank/DDBJ databases">
        <title>Emergence of the Ug99 lineage of the wheat stem rust pathogen through somatic hybridization.</title>
        <authorList>
            <person name="Li F."/>
            <person name="Upadhyaya N.M."/>
            <person name="Sperschneider J."/>
            <person name="Matny O."/>
            <person name="Nguyen-Phuc H."/>
            <person name="Mago R."/>
            <person name="Raley C."/>
            <person name="Miller M.E."/>
            <person name="Silverstein K.A.T."/>
            <person name="Henningsen E."/>
            <person name="Hirsch C.D."/>
            <person name="Visser B."/>
            <person name="Pretorius Z.A."/>
            <person name="Steffenson B.J."/>
            <person name="Schwessinger B."/>
            <person name="Dodds P.N."/>
            <person name="Figueroa M."/>
        </authorList>
    </citation>
    <scope>NUCLEOTIDE SEQUENCE [LARGE SCALE GENOMIC DNA]</scope>
    <source>
        <strain evidence="6">21-0</strain>
        <strain evidence="7 9">Ug99</strain>
    </source>
</reference>
<organism evidence="6 8">
    <name type="scientific">Puccinia graminis f. sp. tritici</name>
    <dbReference type="NCBI Taxonomy" id="56615"/>
    <lineage>
        <taxon>Eukaryota</taxon>
        <taxon>Fungi</taxon>
        <taxon>Dikarya</taxon>
        <taxon>Basidiomycota</taxon>
        <taxon>Pucciniomycotina</taxon>
        <taxon>Pucciniomycetes</taxon>
        <taxon>Pucciniales</taxon>
        <taxon>Pucciniaceae</taxon>
        <taxon>Puccinia</taxon>
    </lineage>
</organism>
<dbReference type="InterPro" id="IPR020472">
    <property type="entry name" value="WD40_PAC1"/>
</dbReference>
<dbReference type="Proteomes" id="UP000325313">
    <property type="component" value="Unassembled WGS sequence"/>
</dbReference>
<feature type="repeat" description="WD" evidence="4">
    <location>
        <begin position="308"/>
        <end position="349"/>
    </location>
</feature>
<name>A0A5B0MTH6_PUCGR</name>
<feature type="compositionally biased region" description="Low complexity" evidence="5">
    <location>
        <begin position="1238"/>
        <end position="1249"/>
    </location>
</feature>
<protein>
    <submittedName>
        <fullName evidence="6">Uncharacterized protein</fullName>
    </submittedName>
</protein>
<keyword evidence="8" id="KW-1185">Reference proteome</keyword>
<comment type="caution">
    <text evidence="6">The sequence shown here is derived from an EMBL/GenBank/DDBJ whole genome shotgun (WGS) entry which is preliminary data.</text>
</comment>
<dbReference type="PRINTS" id="PR00320">
    <property type="entry name" value="GPROTEINBRPT"/>
</dbReference>
<feature type="compositionally biased region" description="Low complexity" evidence="5">
    <location>
        <begin position="979"/>
        <end position="1002"/>
    </location>
</feature>
<feature type="region of interest" description="Disordered" evidence="5">
    <location>
        <begin position="1226"/>
        <end position="1327"/>
    </location>
</feature>
<evidence type="ECO:0000256" key="2">
    <source>
        <dbReference type="ARBA" id="ARBA00022574"/>
    </source>
</evidence>
<dbReference type="FunFam" id="2.130.10.10:FF:001191">
    <property type="entry name" value="WD repeat-containing protein 48"/>
    <property type="match status" value="1"/>
</dbReference>
<dbReference type="GO" id="GO:0043130">
    <property type="term" value="F:ubiquitin binding"/>
    <property type="evidence" value="ECO:0007669"/>
    <property type="project" value="TreeGrafter"/>
</dbReference>
<evidence type="ECO:0000313" key="8">
    <source>
        <dbReference type="Proteomes" id="UP000324748"/>
    </source>
</evidence>
<feature type="compositionally biased region" description="Polar residues" evidence="5">
    <location>
        <begin position="545"/>
        <end position="564"/>
    </location>
</feature>
<feature type="compositionally biased region" description="Polar residues" evidence="5">
    <location>
        <begin position="481"/>
        <end position="493"/>
    </location>
</feature>
<gene>
    <name evidence="6" type="ORF">PGT21_001144</name>
    <name evidence="7" type="ORF">PGTUg99_002495</name>
</gene>
<dbReference type="SUPFAM" id="SSF50978">
    <property type="entry name" value="WD40 repeat-like"/>
    <property type="match status" value="1"/>
</dbReference>
<evidence type="ECO:0000256" key="3">
    <source>
        <dbReference type="ARBA" id="ARBA00022737"/>
    </source>
</evidence>
<dbReference type="GO" id="GO:0000724">
    <property type="term" value="P:double-strand break repair via homologous recombination"/>
    <property type="evidence" value="ECO:0007669"/>
    <property type="project" value="TreeGrafter"/>
</dbReference>